<proteinExistence type="predicted"/>
<reference evidence="2 3" key="1">
    <citation type="submission" date="2019-05" db="EMBL/GenBank/DDBJ databases">
        <title>Another draft genome of Portunus trituberculatus and its Hox gene families provides insights of decapod evolution.</title>
        <authorList>
            <person name="Jeong J.-H."/>
            <person name="Song I."/>
            <person name="Kim S."/>
            <person name="Choi T."/>
            <person name="Kim D."/>
            <person name="Ryu S."/>
            <person name="Kim W."/>
        </authorList>
    </citation>
    <scope>NUCLEOTIDE SEQUENCE [LARGE SCALE GENOMIC DNA]</scope>
    <source>
        <tissue evidence="2">Muscle</tissue>
    </source>
</reference>
<evidence type="ECO:0000256" key="1">
    <source>
        <dbReference type="SAM" id="MobiDB-lite"/>
    </source>
</evidence>
<comment type="caution">
    <text evidence="2">The sequence shown here is derived from an EMBL/GenBank/DDBJ whole genome shotgun (WGS) entry which is preliminary data.</text>
</comment>
<gene>
    <name evidence="2" type="ORF">E2C01_054762</name>
</gene>
<sequence length="113" mass="12440">MVSLHAKPSTLSMGETATPKGTERRFAGHNDDSFIYMEEREALRESRNDTQSAVTGEVLKRLGGKTADGHGRLPVSSSKPQGSYYDELQFGCGPEASRNISKMVETFNKVKED</sequence>
<organism evidence="2 3">
    <name type="scientific">Portunus trituberculatus</name>
    <name type="common">Swimming crab</name>
    <name type="synonym">Neptunus trituberculatus</name>
    <dbReference type="NCBI Taxonomy" id="210409"/>
    <lineage>
        <taxon>Eukaryota</taxon>
        <taxon>Metazoa</taxon>
        <taxon>Ecdysozoa</taxon>
        <taxon>Arthropoda</taxon>
        <taxon>Crustacea</taxon>
        <taxon>Multicrustacea</taxon>
        <taxon>Malacostraca</taxon>
        <taxon>Eumalacostraca</taxon>
        <taxon>Eucarida</taxon>
        <taxon>Decapoda</taxon>
        <taxon>Pleocyemata</taxon>
        <taxon>Brachyura</taxon>
        <taxon>Eubrachyura</taxon>
        <taxon>Portunoidea</taxon>
        <taxon>Portunidae</taxon>
        <taxon>Portuninae</taxon>
        <taxon>Portunus</taxon>
    </lineage>
</organism>
<dbReference type="Proteomes" id="UP000324222">
    <property type="component" value="Unassembled WGS sequence"/>
</dbReference>
<accession>A0A5B7GTK3</accession>
<evidence type="ECO:0000313" key="3">
    <source>
        <dbReference type="Proteomes" id="UP000324222"/>
    </source>
</evidence>
<protein>
    <submittedName>
        <fullName evidence="2">Uncharacterized protein</fullName>
    </submittedName>
</protein>
<evidence type="ECO:0000313" key="2">
    <source>
        <dbReference type="EMBL" id="MPC60705.1"/>
    </source>
</evidence>
<keyword evidence="3" id="KW-1185">Reference proteome</keyword>
<dbReference type="EMBL" id="VSRR010017808">
    <property type="protein sequence ID" value="MPC60705.1"/>
    <property type="molecule type" value="Genomic_DNA"/>
</dbReference>
<feature type="region of interest" description="Disordered" evidence="1">
    <location>
        <begin position="1"/>
        <end position="86"/>
    </location>
</feature>
<dbReference type="AlphaFoldDB" id="A0A5B7GTK3"/>
<name>A0A5B7GTK3_PORTR</name>
<feature type="compositionally biased region" description="Basic and acidic residues" evidence="1">
    <location>
        <begin position="21"/>
        <end position="48"/>
    </location>
</feature>